<gene>
    <name evidence="1" type="ORF">EVAR_62214_1</name>
</gene>
<keyword evidence="2" id="KW-1185">Reference proteome</keyword>
<dbReference type="AlphaFoldDB" id="A0A4C1ZIL4"/>
<dbReference type="EMBL" id="BGZK01001814">
    <property type="protein sequence ID" value="GBP86749.1"/>
    <property type="molecule type" value="Genomic_DNA"/>
</dbReference>
<evidence type="ECO:0000313" key="1">
    <source>
        <dbReference type="EMBL" id="GBP86749.1"/>
    </source>
</evidence>
<evidence type="ECO:0000313" key="2">
    <source>
        <dbReference type="Proteomes" id="UP000299102"/>
    </source>
</evidence>
<reference evidence="1 2" key="1">
    <citation type="journal article" date="2019" name="Commun. Biol.">
        <title>The bagworm genome reveals a unique fibroin gene that provides high tensile strength.</title>
        <authorList>
            <person name="Kono N."/>
            <person name="Nakamura H."/>
            <person name="Ohtoshi R."/>
            <person name="Tomita M."/>
            <person name="Numata K."/>
            <person name="Arakawa K."/>
        </authorList>
    </citation>
    <scope>NUCLEOTIDE SEQUENCE [LARGE SCALE GENOMIC DNA]</scope>
</reference>
<name>A0A4C1ZIL4_EUMVA</name>
<accession>A0A4C1ZIL4</accession>
<proteinExistence type="predicted"/>
<comment type="caution">
    <text evidence="1">The sequence shown here is derived from an EMBL/GenBank/DDBJ whole genome shotgun (WGS) entry which is preliminary data.</text>
</comment>
<dbReference type="Proteomes" id="UP000299102">
    <property type="component" value="Unassembled WGS sequence"/>
</dbReference>
<organism evidence="1 2">
    <name type="scientific">Eumeta variegata</name>
    <name type="common">Bagworm moth</name>
    <name type="synonym">Eumeta japonica</name>
    <dbReference type="NCBI Taxonomy" id="151549"/>
    <lineage>
        <taxon>Eukaryota</taxon>
        <taxon>Metazoa</taxon>
        <taxon>Ecdysozoa</taxon>
        <taxon>Arthropoda</taxon>
        <taxon>Hexapoda</taxon>
        <taxon>Insecta</taxon>
        <taxon>Pterygota</taxon>
        <taxon>Neoptera</taxon>
        <taxon>Endopterygota</taxon>
        <taxon>Lepidoptera</taxon>
        <taxon>Glossata</taxon>
        <taxon>Ditrysia</taxon>
        <taxon>Tineoidea</taxon>
        <taxon>Psychidae</taxon>
        <taxon>Oiketicinae</taxon>
        <taxon>Eumeta</taxon>
    </lineage>
</organism>
<sequence>MTIRKHRPTAGTSDVRISIRELRTDGGGGGGRVVGDEATISCETIGVGAAVGFVFCIRDRNYISLFIRHSDVSPTIRSHPRLHHVDVKASSLYRCVVKITSERRLRNTELRRRAPFSDATLTSRTRSLQVHIIGPHLFRTCEMYIVERPNGAFSDLRCDIDVSSTTNRCHVDAPRSAPPVVL</sequence>
<protein>
    <submittedName>
        <fullName evidence="1">Uncharacterized protein</fullName>
    </submittedName>
</protein>